<keyword evidence="14" id="KW-1185">Reference proteome</keyword>
<dbReference type="Gene3D" id="3.40.50.10330">
    <property type="entry name" value="Probable inorganic polyphosphate/atp-NAD kinase, domain 1"/>
    <property type="match status" value="1"/>
</dbReference>
<feature type="domain" description="DAGKc" evidence="12">
    <location>
        <begin position="17"/>
        <end position="146"/>
    </location>
</feature>
<keyword evidence="4" id="KW-0479">Metal-binding</keyword>
<dbReference type="SUPFAM" id="SSF111331">
    <property type="entry name" value="NAD kinase/diacylglycerol kinase-like"/>
    <property type="match status" value="1"/>
</dbReference>
<dbReference type="PANTHER" id="PTHR12358:SF106">
    <property type="entry name" value="LIPID KINASE YEGS"/>
    <property type="match status" value="1"/>
</dbReference>
<keyword evidence="11" id="KW-1208">Phospholipid metabolism</keyword>
<evidence type="ECO:0000256" key="5">
    <source>
        <dbReference type="ARBA" id="ARBA00022741"/>
    </source>
</evidence>
<evidence type="ECO:0000256" key="8">
    <source>
        <dbReference type="ARBA" id="ARBA00022842"/>
    </source>
</evidence>
<protein>
    <submittedName>
        <fullName evidence="13">Putative lipid kinase BmrU</fullName>
        <ecNumber evidence="13">2.7.1.-</ecNumber>
    </submittedName>
</protein>
<keyword evidence="9" id="KW-0443">Lipid metabolism</keyword>
<dbReference type="EMBL" id="CXST01000003">
    <property type="protein sequence ID" value="CTQ46183.1"/>
    <property type="molecule type" value="Genomic_DNA"/>
</dbReference>
<evidence type="ECO:0000256" key="10">
    <source>
        <dbReference type="ARBA" id="ARBA00023209"/>
    </source>
</evidence>
<dbReference type="AlphaFoldDB" id="A0A0M6Y9H8"/>
<evidence type="ECO:0000256" key="4">
    <source>
        <dbReference type="ARBA" id="ARBA00022723"/>
    </source>
</evidence>
<dbReference type="PANTHER" id="PTHR12358">
    <property type="entry name" value="SPHINGOSINE KINASE"/>
    <property type="match status" value="1"/>
</dbReference>
<evidence type="ECO:0000256" key="3">
    <source>
        <dbReference type="ARBA" id="ARBA00022679"/>
    </source>
</evidence>
<dbReference type="InterPro" id="IPR016064">
    <property type="entry name" value="NAD/diacylglycerol_kinase_sf"/>
</dbReference>
<dbReference type="Pfam" id="PF00781">
    <property type="entry name" value="DAGK_cat"/>
    <property type="match status" value="1"/>
</dbReference>
<evidence type="ECO:0000259" key="12">
    <source>
        <dbReference type="PROSITE" id="PS50146"/>
    </source>
</evidence>
<sequence>MPEDDQGPATGGSRPQERSLKIRVVYNPRTGRKREKRFKAVLALLEARGHTCEILITTKAGDAAGFVRETTSDDADILAIAGGDGTINDAIQKAGPQTPPLGLIPLGTANVLAHELGIGTDPHRIANCLMEARILKIRPGQVNGHRFMMMAGIGLDAQVVSDLSRATKTRFGKAAYLIEVFRTLRRWSCPPVYVQLDGEPEKAATLIVSRGKRYGGTFVLAPNCDLANPSFCATIFPPGSALSVFGRFLLIPAGLLLRLGLVAQRPARTVEILGPPGDPIQADGDIVAHAPAQISVCEQPIRLCVPMSRR</sequence>
<comment type="cofactor">
    <cofactor evidence="1">
        <name>Mg(2+)</name>
        <dbReference type="ChEBI" id="CHEBI:18420"/>
    </cofactor>
</comment>
<dbReference type="InterPro" id="IPR005218">
    <property type="entry name" value="Diacylglycerol/lipid_kinase"/>
</dbReference>
<dbReference type="InterPro" id="IPR045540">
    <property type="entry name" value="YegS/DAGK_C"/>
</dbReference>
<evidence type="ECO:0000256" key="7">
    <source>
        <dbReference type="ARBA" id="ARBA00022840"/>
    </source>
</evidence>
<dbReference type="RefSeq" id="WP_055659921.1">
    <property type="nucleotide sequence ID" value="NZ_CXST01000003.1"/>
</dbReference>
<dbReference type="Pfam" id="PF19279">
    <property type="entry name" value="YegS_C"/>
    <property type="match status" value="1"/>
</dbReference>
<dbReference type="GO" id="GO:0008654">
    <property type="term" value="P:phospholipid biosynthetic process"/>
    <property type="evidence" value="ECO:0007669"/>
    <property type="project" value="UniProtKB-KW"/>
</dbReference>
<name>A0A0M6Y9H8_9HYPH</name>
<evidence type="ECO:0000256" key="6">
    <source>
        <dbReference type="ARBA" id="ARBA00022777"/>
    </source>
</evidence>
<dbReference type="GO" id="GO:0005886">
    <property type="term" value="C:plasma membrane"/>
    <property type="evidence" value="ECO:0007669"/>
    <property type="project" value="TreeGrafter"/>
</dbReference>
<dbReference type="NCBIfam" id="TIGR00147">
    <property type="entry name" value="YegS/Rv2252/BmrU family lipid kinase"/>
    <property type="match status" value="1"/>
</dbReference>
<organism evidence="13 14">
    <name type="scientific">Roseibium aggregatum</name>
    <dbReference type="NCBI Taxonomy" id="187304"/>
    <lineage>
        <taxon>Bacteria</taxon>
        <taxon>Pseudomonadati</taxon>
        <taxon>Pseudomonadota</taxon>
        <taxon>Alphaproteobacteria</taxon>
        <taxon>Hyphomicrobiales</taxon>
        <taxon>Stappiaceae</taxon>
        <taxon>Roseibium</taxon>
    </lineage>
</organism>
<keyword evidence="6 13" id="KW-0418">Kinase</keyword>
<dbReference type="SMART" id="SM00046">
    <property type="entry name" value="DAGKc"/>
    <property type="match status" value="1"/>
</dbReference>
<evidence type="ECO:0000256" key="2">
    <source>
        <dbReference type="ARBA" id="ARBA00022516"/>
    </source>
</evidence>
<evidence type="ECO:0000313" key="14">
    <source>
        <dbReference type="Proteomes" id="UP000048926"/>
    </source>
</evidence>
<dbReference type="Proteomes" id="UP000048926">
    <property type="component" value="Unassembled WGS sequence"/>
</dbReference>
<dbReference type="EC" id="2.7.1.-" evidence="13"/>
<keyword evidence="3 13" id="KW-0808">Transferase</keyword>
<dbReference type="GO" id="GO:0046872">
    <property type="term" value="F:metal ion binding"/>
    <property type="evidence" value="ECO:0007669"/>
    <property type="project" value="UniProtKB-KW"/>
</dbReference>
<dbReference type="GO" id="GO:0005524">
    <property type="term" value="F:ATP binding"/>
    <property type="evidence" value="ECO:0007669"/>
    <property type="project" value="UniProtKB-KW"/>
</dbReference>
<dbReference type="PROSITE" id="PS50146">
    <property type="entry name" value="DAGK"/>
    <property type="match status" value="1"/>
</dbReference>
<accession>A0A0M6Y9H8</accession>
<keyword evidence="8" id="KW-0460">Magnesium</keyword>
<evidence type="ECO:0000313" key="13">
    <source>
        <dbReference type="EMBL" id="CTQ46183.1"/>
    </source>
</evidence>
<keyword evidence="10" id="KW-0594">Phospholipid biosynthesis</keyword>
<dbReference type="STRING" id="187304.B0E33_13690"/>
<evidence type="ECO:0000256" key="1">
    <source>
        <dbReference type="ARBA" id="ARBA00001946"/>
    </source>
</evidence>
<evidence type="ECO:0000256" key="9">
    <source>
        <dbReference type="ARBA" id="ARBA00023098"/>
    </source>
</evidence>
<dbReference type="OrthoDB" id="9815110at2"/>
<reference evidence="14" key="1">
    <citation type="submission" date="2015-07" db="EMBL/GenBank/DDBJ databases">
        <authorList>
            <person name="Rodrigo-Torres Lidia"/>
            <person name="Arahal R.David."/>
        </authorList>
    </citation>
    <scope>NUCLEOTIDE SEQUENCE [LARGE SCALE GENOMIC DNA]</scope>
    <source>
        <strain evidence="14">CECT 4801</strain>
    </source>
</reference>
<dbReference type="InterPro" id="IPR017438">
    <property type="entry name" value="ATP-NAD_kinase_N"/>
</dbReference>
<gene>
    <name evidence="13" type="primary">bmrU</name>
    <name evidence="13" type="ORF">LAL4801_04640</name>
</gene>
<keyword evidence="7" id="KW-0067">ATP-binding</keyword>
<evidence type="ECO:0000256" key="11">
    <source>
        <dbReference type="ARBA" id="ARBA00023264"/>
    </source>
</evidence>
<keyword evidence="5" id="KW-0547">Nucleotide-binding</keyword>
<dbReference type="InterPro" id="IPR001206">
    <property type="entry name" value="Diacylglycerol_kinase_cat_dom"/>
</dbReference>
<dbReference type="GO" id="GO:0016301">
    <property type="term" value="F:kinase activity"/>
    <property type="evidence" value="ECO:0007669"/>
    <property type="project" value="UniProtKB-KW"/>
</dbReference>
<dbReference type="Gene3D" id="2.60.200.40">
    <property type="match status" value="1"/>
</dbReference>
<keyword evidence="2" id="KW-0444">Lipid biosynthesis</keyword>
<proteinExistence type="predicted"/>
<dbReference type="InterPro" id="IPR050187">
    <property type="entry name" value="Lipid_Phosphate_FormReg"/>
</dbReference>